<keyword evidence="6 10" id="KW-0648">Protein biosynthesis</keyword>
<dbReference type="InterPro" id="IPR033911">
    <property type="entry name" value="MetRS_core"/>
</dbReference>
<evidence type="ECO:0000256" key="6">
    <source>
        <dbReference type="ARBA" id="ARBA00022917"/>
    </source>
</evidence>
<dbReference type="Gene3D" id="1.10.730.10">
    <property type="entry name" value="Isoleucyl-tRNA Synthetase, Domain 1"/>
    <property type="match status" value="1"/>
</dbReference>
<dbReference type="Gene3D" id="3.40.50.620">
    <property type="entry name" value="HUPs"/>
    <property type="match status" value="1"/>
</dbReference>
<dbReference type="Gene3D" id="2.170.220.10">
    <property type="match status" value="1"/>
</dbReference>
<dbReference type="Pfam" id="PF09334">
    <property type="entry name" value="tRNA-synt_1g"/>
    <property type="match status" value="1"/>
</dbReference>
<dbReference type="InterPro" id="IPR009080">
    <property type="entry name" value="tRNAsynth_Ia_anticodon-bd"/>
</dbReference>
<dbReference type="Proteomes" id="UP001166286">
    <property type="component" value="Unassembled WGS sequence"/>
</dbReference>
<dbReference type="GO" id="GO:0006431">
    <property type="term" value="P:methionyl-tRNA aminoacylation"/>
    <property type="evidence" value="ECO:0007669"/>
    <property type="project" value="InterPro"/>
</dbReference>
<dbReference type="EC" id="6.1.1.10" evidence="2"/>
<evidence type="ECO:0000256" key="2">
    <source>
        <dbReference type="ARBA" id="ARBA00012838"/>
    </source>
</evidence>
<evidence type="ECO:0000256" key="10">
    <source>
        <dbReference type="RuleBase" id="RU363039"/>
    </source>
</evidence>
<feature type="domain" description="Methionyl/Leucyl tRNA synthetase" evidence="11">
    <location>
        <begin position="44"/>
        <end position="411"/>
    </location>
</feature>
<proteinExistence type="inferred from homology"/>
<keyword evidence="13" id="KW-1185">Reference proteome</keyword>
<evidence type="ECO:0000259" key="11">
    <source>
        <dbReference type="Pfam" id="PF09334"/>
    </source>
</evidence>
<dbReference type="InterPro" id="IPR023457">
    <property type="entry name" value="Met-tRNA_synth_2"/>
</dbReference>
<dbReference type="GO" id="GO:0004825">
    <property type="term" value="F:methionine-tRNA ligase activity"/>
    <property type="evidence" value="ECO:0007669"/>
    <property type="project" value="UniProtKB-EC"/>
</dbReference>
<evidence type="ECO:0000256" key="5">
    <source>
        <dbReference type="ARBA" id="ARBA00022840"/>
    </source>
</evidence>
<dbReference type="PANTHER" id="PTHR43326:SF1">
    <property type="entry name" value="METHIONINE--TRNA LIGASE, MITOCHONDRIAL"/>
    <property type="match status" value="1"/>
</dbReference>
<dbReference type="CDD" id="cd00814">
    <property type="entry name" value="MetRS_core"/>
    <property type="match status" value="1"/>
</dbReference>
<keyword evidence="7 10" id="KW-0030">Aminoacyl-tRNA synthetase</keyword>
<organism evidence="12 13">
    <name type="scientific">Cladonia borealis</name>
    <dbReference type="NCBI Taxonomy" id="184061"/>
    <lineage>
        <taxon>Eukaryota</taxon>
        <taxon>Fungi</taxon>
        <taxon>Dikarya</taxon>
        <taxon>Ascomycota</taxon>
        <taxon>Pezizomycotina</taxon>
        <taxon>Lecanoromycetes</taxon>
        <taxon>OSLEUM clade</taxon>
        <taxon>Lecanoromycetidae</taxon>
        <taxon>Lecanorales</taxon>
        <taxon>Lecanorineae</taxon>
        <taxon>Cladoniaceae</taxon>
        <taxon>Cladonia</taxon>
    </lineage>
</organism>
<evidence type="ECO:0000256" key="9">
    <source>
        <dbReference type="ARBA" id="ARBA00068817"/>
    </source>
</evidence>
<evidence type="ECO:0000256" key="4">
    <source>
        <dbReference type="ARBA" id="ARBA00022741"/>
    </source>
</evidence>
<dbReference type="FunFam" id="2.170.220.10:FF:000001">
    <property type="entry name" value="methionine--tRNA ligase, mitochondrial"/>
    <property type="match status" value="1"/>
</dbReference>
<dbReference type="CDD" id="cd07957">
    <property type="entry name" value="Anticodon_Ia_Met"/>
    <property type="match status" value="1"/>
</dbReference>
<keyword evidence="4 10" id="KW-0547">Nucleotide-binding</keyword>
<dbReference type="EMBL" id="JAFEKC020000002">
    <property type="protein sequence ID" value="KAK0516244.1"/>
    <property type="molecule type" value="Genomic_DNA"/>
</dbReference>
<dbReference type="NCBIfam" id="TIGR00398">
    <property type="entry name" value="metG"/>
    <property type="match status" value="1"/>
</dbReference>
<evidence type="ECO:0000313" key="13">
    <source>
        <dbReference type="Proteomes" id="UP001166286"/>
    </source>
</evidence>
<protein>
    <recommendedName>
        <fullName evidence="9">Probable methionine--tRNA ligase, mitochondrial</fullName>
        <ecNumber evidence="2">6.1.1.10</ecNumber>
    </recommendedName>
</protein>
<evidence type="ECO:0000256" key="8">
    <source>
        <dbReference type="ARBA" id="ARBA00047364"/>
    </source>
</evidence>
<evidence type="ECO:0000313" key="12">
    <source>
        <dbReference type="EMBL" id="KAK0516244.1"/>
    </source>
</evidence>
<dbReference type="InterPro" id="IPR041872">
    <property type="entry name" value="Anticodon_Met"/>
</dbReference>
<dbReference type="GO" id="GO:0005524">
    <property type="term" value="F:ATP binding"/>
    <property type="evidence" value="ECO:0007669"/>
    <property type="project" value="UniProtKB-KW"/>
</dbReference>
<keyword evidence="5 10" id="KW-0067">ATP-binding</keyword>
<reference evidence="12" key="1">
    <citation type="submission" date="2023-03" db="EMBL/GenBank/DDBJ databases">
        <title>Complete genome of Cladonia borealis.</title>
        <authorList>
            <person name="Park H."/>
        </authorList>
    </citation>
    <scope>NUCLEOTIDE SEQUENCE</scope>
    <source>
        <strain evidence="12">ANT050790</strain>
    </source>
</reference>
<comment type="caution">
    <text evidence="12">The sequence shown here is derived from an EMBL/GenBank/DDBJ whole genome shotgun (WGS) entry which is preliminary data.</text>
</comment>
<accession>A0AA39R9K8</accession>
<keyword evidence="3 10" id="KW-0436">Ligase</keyword>
<dbReference type="InterPro" id="IPR014729">
    <property type="entry name" value="Rossmann-like_a/b/a_fold"/>
</dbReference>
<dbReference type="PANTHER" id="PTHR43326">
    <property type="entry name" value="METHIONYL-TRNA SYNTHETASE"/>
    <property type="match status" value="1"/>
</dbReference>
<evidence type="ECO:0000256" key="1">
    <source>
        <dbReference type="ARBA" id="ARBA00005594"/>
    </source>
</evidence>
<evidence type="ECO:0000256" key="3">
    <source>
        <dbReference type="ARBA" id="ARBA00022598"/>
    </source>
</evidence>
<comment type="catalytic activity">
    <reaction evidence="8">
        <text>tRNA(Met) + L-methionine + ATP = L-methionyl-tRNA(Met) + AMP + diphosphate</text>
        <dbReference type="Rhea" id="RHEA:13481"/>
        <dbReference type="Rhea" id="RHEA-COMP:9667"/>
        <dbReference type="Rhea" id="RHEA-COMP:9698"/>
        <dbReference type="ChEBI" id="CHEBI:30616"/>
        <dbReference type="ChEBI" id="CHEBI:33019"/>
        <dbReference type="ChEBI" id="CHEBI:57844"/>
        <dbReference type="ChEBI" id="CHEBI:78442"/>
        <dbReference type="ChEBI" id="CHEBI:78530"/>
        <dbReference type="ChEBI" id="CHEBI:456215"/>
        <dbReference type="EC" id="6.1.1.10"/>
    </reaction>
</comment>
<dbReference type="InterPro" id="IPR015413">
    <property type="entry name" value="Methionyl/Leucyl_tRNA_Synth"/>
</dbReference>
<dbReference type="PRINTS" id="PR01041">
    <property type="entry name" value="TRNASYNTHMET"/>
</dbReference>
<dbReference type="InterPro" id="IPR014758">
    <property type="entry name" value="Met-tRNA_synth"/>
</dbReference>
<comment type="similarity">
    <text evidence="1 10">Belongs to the class-I aminoacyl-tRNA synthetase family.</text>
</comment>
<dbReference type="SUPFAM" id="SSF47323">
    <property type="entry name" value="Anticodon-binding domain of a subclass of class I aminoacyl-tRNA synthetases"/>
    <property type="match status" value="1"/>
</dbReference>
<sequence length="568" mass="64761">MRSRLANALAARSVRPSNQWVCHDCRARTRVRWQHSASSAQKPYYITTPIYYVNAEPHVGHLYTSILADVLKRWHALLGKKSILCTGTDEHGMKIQQAAAKAGQDVRTFCDESYKSFKDLAREADIDWDHFIRTSEPDHRFAVQHFWLMLRERGWIYASKHEGWYSVSDETFYPEQSVQLALDRATGRKFMASKETGKEVEWTSETNYHFRMSALKDRLLELYKMNPQFVVPHTRMTAVVKEVEAGLKDLSVSRPVDRLSWGIPVPDDESQTIYVWLDALINYLTKANYPFQIPGFENTAGWPADCHVIGKDIVRFHCIYWPAFLMALDLPLPKQILTHAHWTLGREKMSKSTGVVVNPFFAIKRFGVDCMRYYLTLEGGIKDDAMYDNSFIIDRYKKGLQNGLGNLASRITRYKGYNVRRAVENCQGSIGQLDQDMSSLLVAVPGNASELMHRLNPGAALAKIMGTIYETNAYIQSQQPWQLDKPQDEEKLDRIIYLCAESLRICGILLQPYMPSKMKQLLDMLGVADGARSYANAVLGSDKDYGEPKYPLGTGPKGMLFPPLSSHF</sequence>
<dbReference type="GO" id="GO:0005739">
    <property type="term" value="C:mitochondrion"/>
    <property type="evidence" value="ECO:0007669"/>
    <property type="project" value="UniProtKB-ARBA"/>
</dbReference>
<evidence type="ECO:0000256" key="7">
    <source>
        <dbReference type="ARBA" id="ARBA00023146"/>
    </source>
</evidence>
<dbReference type="SUPFAM" id="SSF52374">
    <property type="entry name" value="Nucleotidylyl transferase"/>
    <property type="match status" value="1"/>
</dbReference>
<dbReference type="AlphaFoldDB" id="A0AA39R9K8"/>
<name>A0AA39R9K8_9LECA</name>
<gene>
    <name evidence="12" type="ORF">JMJ35_000847</name>
</gene>